<dbReference type="SUPFAM" id="SSF53756">
    <property type="entry name" value="UDP-Glycosyltransferase/glycogen phosphorylase"/>
    <property type="match status" value="1"/>
</dbReference>
<dbReference type="AlphaFoldDB" id="A0A3S0MEF7"/>
<comment type="caution">
    <text evidence="1">The sequence shown here is derived from an EMBL/GenBank/DDBJ whole genome shotgun (WGS) entry which is preliminary data.</text>
</comment>
<organism evidence="1 2">
    <name type="scientific">Flavobacterium bomense</name>
    <dbReference type="NCBI Taxonomy" id="2497483"/>
    <lineage>
        <taxon>Bacteria</taxon>
        <taxon>Pseudomonadati</taxon>
        <taxon>Bacteroidota</taxon>
        <taxon>Flavobacteriia</taxon>
        <taxon>Flavobacteriales</taxon>
        <taxon>Flavobacteriaceae</taxon>
        <taxon>Flavobacterium</taxon>
    </lineage>
</organism>
<dbReference type="RefSeq" id="WP_126561639.1">
    <property type="nucleotide sequence ID" value="NZ_RYDJ01000003.1"/>
</dbReference>
<protein>
    <submittedName>
        <fullName evidence="1">UDP-glycosyltransferase</fullName>
    </submittedName>
</protein>
<sequence>MKILVVVDSINIEDSSGSKANVALIANLAAAGFDVLVYHYTQKFISLEGVSCYAIPEIKYSPLYFLSRMQRIISRNFKVNPAPFLEQLFGFSFTFYNDTRSITAALKQQKFQPDLVLTLSKGGSFRPHYSVLQLPELYDKWMAYVHDPYPAHYYPRPYNWVESSHKAREAFFLAVSTKAKYSAFPSLLLHEWMSSYFPDFIKTGVVIPHQNAQYVVQDTSFPSYFDVSKFNVMHAGNLMRQRSPEGLIAGFELFLLHNPEALKESRLLLLGPASYHAELLEKHQKICPELYFYNGMIPFDTVYFLQQNVSVNVILESKAEISPFLPAKFPHCVEANKPILALAPYYSETKRLLGIDYAYWAEVDDVPRIAVLLGQLYRLWKQNPEQLLLSRSDLAEYLSVGYLKKRINEL</sequence>
<dbReference type="Proteomes" id="UP000280825">
    <property type="component" value="Unassembled WGS sequence"/>
</dbReference>
<evidence type="ECO:0000313" key="2">
    <source>
        <dbReference type="Proteomes" id="UP000280825"/>
    </source>
</evidence>
<dbReference type="EMBL" id="RYDJ01000003">
    <property type="protein sequence ID" value="RTZ06500.1"/>
    <property type="molecule type" value="Genomic_DNA"/>
</dbReference>
<evidence type="ECO:0000313" key="1">
    <source>
        <dbReference type="EMBL" id="RTZ06500.1"/>
    </source>
</evidence>
<gene>
    <name evidence="1" type="ORF">EKL98_04430</name>
</gene>
<keyword evidence="2" id="KW-1185">Reference proteome</keyword>
<dbReference type="GO" id="GO:0016740">
    <property type="term" value="F:transferase activity"/>
    <property type="evidence" value="ECO:0007669"/>
    <property type="project" value="UniProtKB-KW"/>
</dbReference>
<reference evidence="1 2" key="1">
    <citation type="submission" date="2018-12" db="EMBL/GenBank/DDBJ databases">
        <title>Flavobacterium sp. nov., isolated from glacier ice.</title>
        <authorList>
            <person name="Liu Q."/>
            <person name="Xin Y.-H."/>
        </authorList>
    </citation>
    <scope>NUCLEOTIDE SEQUENCE [LARGE SCALE GENOMIC DNA]</scope>
    <source>
        <strain evidence="1 2">RB1N8</strain>
    </source>
</reference>
<keyword evidence="1" id="KW-0808">Transferase</keyword>
<proteinExistence type="predicted"/>
<accession>A0A3S0MEF7</accession>
<name>A0A3S0MEF7_9FLAO</name>